<keyword evidence="1" id="KW-0378">Hydrolase</keyword>
<dbReference type="InterPro" id="IPR013656">
    <property type="entry name" value="PAS_4"/>
</dbReference>
<dbReference type="CDD" id="cd16936">
    <property type="entry name" value="HATPase_RsbW-like"/>
    <property type="match status" value="1"/>
</dbReference>
<dbReference type="PANTHER" id="PTHR43156:SF2">
    <property type="entry name" value="STAGE II SPORULATION PROTEIN E"/>
    <property type="match status" value="1"/>
</dbReference>
<evidence type="ECO:0000259" key="3">
    <source>
        <dbReference type="SMART" id="SM00065"/>
    </source>
</evidence>
<dbReference type="InterPro" id="IPR029016">
    <property type="entry name" value="GAF-like_dom_sf"/>
</dbReference>
<dbReference type="InterPro" id="IPR036890">
    <property type="entry name" value="HATPase_C_sf"/>
</dbReference>
<dbReference type="EMBL" id="JACXYU010000015">
    <property type="protein sequence ID" value="MBD3934323.1"/>
    <property type="molecule type" value="Genomic_DNA"/>
</dbReference>
<dbReference type="Gene3D" id="3.30.450.40">
    <property type="match status" value="1"/>
</dbReference>
<proteinExistence type="predicted"/>
<evidence type="ECO:0000313" key="6">
    <source>
        <dbReference type="Proteomes" id="UP000632289"/>
    </source>
</evidence>
<keyword evidence="6" id="KW-1185">Reference proteome</keyword>
<feature type="domain" description="PPM-type phosphatase" evidence="4">
    <location>
        <begin position="433"/>
        <end position="669"/>
    </location>
</feature>
<dbReference type="InterPro" id="IPR001932">
    <property type="entry name" value="PPM-type_phosphatase-like_dom"/>
</dbReference>
<dbReference type="Pfam" id="PF07228">
    <property type="entry name" value="SpoIIE"/>
    <property type="match status" value="1"/>
</dbReference>
<dbReference type="Gene3D" id="3.30.565.10">
    <property type="entry name" value="Histidine kinase-like ATPase, C-terminal domain"/>
    <property type="match status" value="1"/>
</dbReference>
<dbReference type="Gene3D" id="3.30.450.20">
    <property type="entry name" value="PAS domain"/>
    <property type="match status" value="1"/>
</dbReference>
<accession>A0A927F2K0</accession>
<dbReference type="InterPro" id="IPR003018">
    <property type="entry name" value="GAF"/>
</dbReference>
<reference evidence="5" key="1">
    <citation type="submission" date="2020-09" db="EMBL/GenBank/DDBJ databases">
        <title>Secondary metabolite and genome analysis of marine Streptomyces chumphonensis KK1-2T.</title>
        <authorList>
            <person name="Phongsopitanun W."/>
            <person name="Kanchanasin P."/>
            <person name="Pittayakhajonwut P."/>
            <person name="Suwanborirux K."/>
            <person name="Tanasupawat S."/>
        </authorList>
    </citation>
    <scope>NUCLEOTIDE SEQUENCE</scope>
    <source>
        <strain evidence="5">KK1-2</strain>
    </source>
</reference>
<dbReference type="SMART" id="SM00331">
    <property type="entry name" value="PP2C_SIG"/>
    <property type="match status" value="1"/>
</dbReference>
<sequence>MDGDSSFLSSPESAEPRENAYLVFDEEGVVTGWSPPVGPLLGYPAARLRTLRARDLVDDAVAARLLARGDGETDPAPVPVRCADGARVELVLRPHRIRVGADAWQSLVELEDPELVRRRYFRDAVLRGLFARSPFIIDVFDDRLRFLAQNHSQIRPHGSASRVVGLTMREAAPGGHLDYDAFEERQRRVLETGEPQIAGEIRGRLPGEHDREVVYSETIAPLRDVSGAVIALLHLVLDTTDRVHARERLALVNEASGKMGTTLDVTRTAREIAEAVVPGFADLACVDLLDPGDGTEEARLTRRAAAGSAGAPGTSLPLPPLPLALGVLRDGGPLLLTGERLAAELASTGRAAGEGGPHSWLLVPMRARGESLGVVGFARSRWSPLFEPDDVLLAEELAARAGASVDNAVRYSQERATALALQRSLLPQRFPDVMTLESASRYLPSSGQPMPGGAWFDVLRLSSARIGLVVGSAPGTGLASAVTMGRVRTAVRTLADLDLPPDELLSQLDDQVRRQQEELAEGASSATGTTCVYAVIDPVARSCTLATAGHPAPVLVPHGGAPGRVDVPSAPALGTGAPLFESRTLPLDEGDVLLLHTGPAPERTAPDVWVDAVGACLDGHGHGHGPSPEVGGDGGDGPELPLDALCDGVLARLGPSELGTDLALLSVRAHPLPEDRHAAWELPVDPRSVGRARELTAAQLTAWSMEELVPTTELLVSELVTNAVRYGSPPLRLQLIWGRTLVCEVWDGSSTAPHVRRALDTDEGGRGLFMVAQLAELWGTRYGPRGKVIWAEEAL</sequence>
<dbReference type="SUPFAM" id="SSF55781">
    <property type="entry name" value="GAF domain-like"/>
    <property type="match status" value="1"/>
</dbReference>
<dbReference type="InterPro" id="IPR035965">
    <property type="entry name" value="PAS-like_dom_sf"/>
</dbReference>
<dbReference type="FunFam" id="3.30.565.10:FF:000028">
    <property type="entry name" value="PAS sensor protein"/>
    <property type="match status" value="1"/>
</dbReference>
<evidence type="ECO:0000256" key="1">
    <source>
        <dbReference type="ARBA" id="ARBA00022801"/>
    </source>
</evidence>
<evidence type="ECO:0000259" key="4">
    <source>
        <dbReference type="SMART" id="SM00331"/>
    </source>
</evidence>
<evidence type="ECO:0000256" key="2">
    <source>
        <dbReference type="SAM" id="MobiDB-lite"/>
    </source>
</evidence>
<gene>
    <name evidence="5" type="ORF">IF129_22515</name>
</gene>
<dbReference type="PANTHER" id="PTHR43156">
    <property type="entry name" value="STAGE II SPORULATION PROTEIN E-RELATED"/>
    <property type="match status" value="1"/>
</dbReference>
<dbReference type="RefSeq" id="WP_191211612.1">
    <property type="nucleotide sequence ID" value="NZ_BAABKL010000002.1"/>
</dbReference>
<dbReference type="SUPFAM" id="SSF55785">
    <property type="entry name" value="PYP-like sensor domain (PAS domain)"/>
    <property type="match status" value="2"/>
</dbReference>
<dbReference type="SMART" id="SM00065">
    <property type="entry name" value="GAF"/>
    <property type="match status" value="1"/>
</dbReference>
<evidence type="ECO:0000313" key="5">
    <source>
        <dbReference type="EMBL" id="MBD3934323.1"/>
    </source>
</evidence>
<dbReference type="Pfam" id="PF08448">
    <property type="entry name" value="PAS_4"/>
    <property type="match status" value="1"/>
</dbReference>
<comment type="caution">
    <text evidence="5">The sequence shown here is derived from an EMBL/GenBank/DDBJ whole genome shotgun (WGS) entry which is preliminary data.</text>
</comment>
<dbReference type="GO" id="GO:0016791">
    <property type="term" value="F:phosphatase activity"/>
    <property type="evidence" value="ECO:0007669"/>
    <property type="project" value="TreeGrafter"/>
</dbReference>
<protein>
    <submittedName>
        <fullName evidence="5">SpoIIE family protein phosphatase</fullName>
    </submittedName>
</protein>
<dbReference type="Proteomes" id="UP000632289">
    <property type="component" value="Unassembled WGS sequence"/>
</dbReference>
<dbReference type="Pfam" id="PF13185">
    <property type="entry name" value="GAF_2"/>
    <property type="match status" value="1"/>
</dbReference>
<dbReference type="InterPro" id="IPR003594">
    <property type="entry name" value="HATPase_dom"/>
</dbReference>
<dbReference type="Gene3D" id="3.60.40.10">
    <property type="entry name" value="PPM-type phosphatase domain"/>
    <property type="match status" value="1"/>
</dbReference>
<dbReference type="InterPro" id="IPR036457">
    <property type="entry name" value="PPM-type-like_dom_sf"/>
</dbReference>
<name>A0A927F2K0_9ACTN</name>
<dbReference type="Pfam" id="PF13581">
    <property type="entry name" value="HATPase_c_2"/>
    <property type="match status" value="1"/>
</dbReference>
<dbReference type="InterPro" id="IPR052016">
    <property type="entry name" value="Bact_Sigma-Reg"/>
</dbReference>
<dbReference type="AlphaFoldDB" id="A0A927F2K0"/>
<feature type="domain" description="GAF" evidence="3">
    <location>
        <begin position="264"/>
        <end position="415"/>
    </location>
</feature>
<feature type="region of interest" description="Disordered" evidence="2">
    <location>
        <begin position="620"/>
        <end position="639"/>
    </location>
</feature>
<organism evidence="5 6">
    <name type="scientific">Streptomyces chumphonensis</name>
    <dbReference type="NCBI Taxonomy" id="1214925"/>
    <lineage>
        <taxon>Bacteria</taxon>
        <taxon>Bacillati</taxon>
        <taxon>Actinomycetota</taxon>
        <taxon>Actinomycetes</taxon>
        <taxon>Kitasatosporales</taxon>
        <taxon>Streptomycetaceae</taxon>
        <taxon>Streptomyces</taxon>
    </lineage>
</organism>